<sequence>MLVRWILPMRSILAPAICIIISK</sequence>
<organism evidence="1">
    <name type="scientific">hydrothermal vent metagenome</name>
    <dbReference type="NCBI Taxonomy" id="652676"/>
    <lineage>
        <taxon>unclassified sequences</taxon>
        <taxon>metagenomes</taxon>
        <taxon>ecological metagenomes</taxon>
    </lineage>
</organism>
<dbReference type="EMBL" id="UOEE01000095">
    <property type="protein sequence ID" value="VAV89779.1"/>
    <property type="molecule type" value="Genomic_DNA"/>
</dbReference>
<protein>
    <submittedName>
        <fullName evidence="1">Uncharacterized protein</fullName>
    </submittedName>
</protein>
<evidence type="ECO:0000313" key="1">
    <source>
        <dbReference type="EMBL" id="VAV89779.1"/>
    </source>
</evidence>
<gene>
    <name evidence="1" type="ORF">MNBD_ALPHA06-687</name>
</gene>
<accession>A0A3B0RCT3</accession>
<dbReference type="AlphaFoldDB" id="A0A3B0RCT3"/>
<reference evidence="1" key="1">
    <citation type="submission" date="2018-06" db="EMBL/GenBank/DDBJ databases">
        <authorList>
            <person name="Zhirakovskaya E."/>
        </authorList>
    </citation>
    <scope>NUCLEOTIDE SEQUENCE</scope>
</reference>
<name>A0A3B0RCT3_9ZZZZ</name>
<proteinExistence type="predicted"/>
<feature type="non-terminal residue" evidence="1">
    <location>
        <position position="23"/>
    </location>
</feature>